<keyword evidence="3" id="KW-0285">Flavoprotein</keyword>
<dbReference type="AlphaFoldDB" id="Q21W00"/>
<proteinExistence type="inferred from homology"/>
<dbReference type="InterPro" id="IPR050416">
    <property type="entry name" value="FAD-linked_Oxidoreductase"/>
</dbReference>
<dbReference type="InterPro" id="IPR016167">
    <property type="entry name" value="FAD-bd_PCMH_sub1"/>
</dbReference>
<dbReference type="OrthoDB" id="9775082at2"/>
<dbReference type="Gene3D" id="3.40.462.20">
    <property type="match status" value="1"/>
</dbReference>
<dbReference type="InterPro" id="IPR006094">
    <property type="entry name" value="Oxid_FAD_bind_N"/>
</dbReference>
<feature type="domain" description="FAD-binding PCMH-type" evidence="6">
    <location>
        <begin position="51"/>
        <end position="221"/>
    </location>
</feature>
<evidence type="ECO:0000256" key="1">
    <source>
        <dbReference type="ARBA" id="ARBA00001974"/>
    </source>
</evidence>
<evidence type="ECO:0000256" key="2">
    <source>
        <dbReference type="ARBA" id="ARBA00005466"/>
    </source>
</evidence>
<comment type="similarity">
    <text evidence="2">Belongs to the oxygen-dependent FAD-linked oxidoreductase family.</text>
</comment>
<dbReference type="Gene3D" id="3.30.465.10">
    <property type="match status" value="1"/>
</dbReference>
<evidence type="ECO:0000256" key="5">
    <source>
        <dbReference type="ARBA" id="ARBA00023002"/>
    </source>
</evidence>
<dbReference type="PANTHER" id="PTHR42973">
    <property type="entry name" value="BINDING OXIDOREDUCTASE, PUTATIVE (AFU_ORTHOLOGUE AFUA_1G17690)-RELATED"/>
    <property type="match status" value="1"/>
</dbReference>
<organism evidence="7 8">
    <name type="scientific">Albidiferax ferrireducens (strain ATCC BAA-621 / DSM 15236 / T118)</name>
    <name type="common">Rhodoferax ferrireducens</name>
    <dbReference type="NCBI Taxonomy" id="338969"/>
    <lineage>
        <taxon>Bacteria</taxon>
        <taxon>Pseudomonadati</taxon>
        <taxon>Pseudomonadota</taxon>
        <taxon>Betaproteobacteria</taxon>
        <taxon>Burkholderiales</taxon>
        <taxon>Comamonadaceae</taxon>
        <taxon>Rhodoferax</taxon>
    </lineage>
</organism>
<evidence type="ECO:0000259" key="6">
    <source>
        <dbReference type="PROSITE" id="PS51387"/>
    </source>
</evidence>
<dbReference type="Pfam" id="PF01565">
    <property type="entry name" value="FAD_binding_4"/>
    <property type="match status" value="1"/>
</dbReference>
<dbReference type="eggNOG" id="COG0277">
    <property type="taxonomic scope" value="Bacteria"/>
</dbReference>
<name>Q21W00_ALBFT</name>
<dbReference type="EMBL" id="CP000267">
    <property type="protein sequence ID" value="ABD70053.1"/>
    <property type="molecule type" value="Genomic_DNA"/>
</dbReference>
<dbReference type="InterPro" id="IPR012951">
    <property type="entry name" value="BBE"/>
</dbReference>
<dbReference type="HOGENOM" id="CLU_018354_10_0_4"/>
<comment type="cofactor">
    <cofactor evidence="1">
        <name>FAD</name>
        <dbReference type="ChEBI" id="CHEBI:57692"/>
    </cofactor>
</comment>
<dbReference type="PROSITE" id="PS51387">
    <property type="entry name" value="FAD_PCMH"/>
    <property type="match status" value="1"/>
</dbReference>
<dbReference type="STRING" id="338969.Rfer_2335"/>
<dbReference type="GO" id="GO:0071949">
    <property type="term" value="F:FAD binding"/>
    <property type="evidence" value="ECO:0007669"/>
    <property type="project" value="InterPro"/>
</dbReference>
<dbReference type="Pfam" id="PF08031">
    <property type="entry name" value="BBE"/>
    <property type="match status" value="1"/>
</dbReference>
<dbReference type="InterPro" id="IPR016169">
    <property type="entry name" value="FAD-bd_PCMH_sub2"/>
</dbReference>
<evidence type="ECO:0000313" key="8">
    <source>
        <dbReference type="Proteomes" id="UP000008332"/>
    </source>
</evidence>
<dbReference type="PANTHER" id="PTHR42973:SF39">
    <property type="entry name" value="FAD-BINDING PCMH-TYPE DOMAIN-CONTAINING PROTEIN"/>
    <property type="match status" value="1"/>
</dbReference>
<dbReference type="KEGG" id="rfr:Rfer_2335"/>
<dbReference type="Gene3D" id="3.30.43.10">
    <property type="entry name" value="Uridine Diphospho-n-acetylenolpyruvylglucosamine Reductase, domain 2"/>
    <property type="match status" value="1"/>
</dbReference>
<protein>
    <submittedName>
        <fullName evidence="7">FAD linked oxidase-like</fullName>
    </submittedName>
</protein>
<evidence type="ECO:0000256" key="3">
    <source>
        <dbReference type="ARBA" id="ARBA00022630"/>
    </source>
</evidence>
<evidence type="ECO:0000256" key="4">
    <source>
        <dbReference type="ARBA" id="ARBA00022827"/>
    </source>
</evidence>
<keyword evidence="8" id="KW-1185">Reference proteome</keyword>
<evidence type="ECO:0000313" key="7">
    <source>
        <dbReference type="EMBL" id="ABD70053.1"/>
    </source>
</evidence>
<dbReference type="InterPro" id="IPR036318">
    <property type="entry name" value="FAD-bd_PCMH-like_sf"/>
</dbReference>
<dbReference type="RefSeq" id="WP_011464621.1">
    <property type="nucleotide sequence ID" value="NC_007908.1"/>
</dbReference>
<gene>
    <name evidence="7" type="ordered locus">Rfer_2335</name>
</gene>
<sequence length="474" mass="51504">MESLKVLQLSGERATFDEATVEKLRSSLRGGLLLPNDEGFDKARTVWNAMIHRSPALVVRCAGVADIRQAVTFAHEHRLLTAVKGGGHNIAGNAVCEGGLLIDLSAMRAVTVDPIAAVAQVEPGATLGDFDHECQAFGLATPVGINSTTGVAGLTLGGGFGWLSRKYGMTVDNLMAADVITADGRLLRASDKENPDLFWAIRGGSGNFGVVSRFEFKLHPVGPEVLSGLIVYALKDATSALKLFRDYVKKLGNDTNVWTVMRKAPPLPFLPPEVHGTEIIAFCVFHAGDPDEGRKAIEPLRKLGTVLGEYIGMQPYTAWQQTFDPLLAPGARNYWKSHNFVDLSDGAIDVAVKYVQSLPSPHCEIFFGLIGGATTRPKPDATAYSHRDAIYVCNVHGRWETAAEDQKGTAWARGFFREAAPYATGGVYVNFLTDDEPERIKAAYGPGYERLVSAKKKYDPDNLFRMNQNIRPSP</sequence>
<reference evidence="8" key="1">
    <citation type="submission" date="2006-02" db="EMBL/GenBank/DDBJ databases">
        <title>Complete sequence of chromosome of Rhodoferax ferrireducens DSM 15236.</title>
        <authorList>
            <person name="Copeland A."/>
            <person name="Lucas S."/>
            <person name="Lapidus A."/>
            <person name="Barry K."/>
            <person name="Detter J.C."/>
            <person name="Glavina del Rio T."/>
            <person name="Hammon N."/>
            <person name="Israni S."/>
            <person name="Pitluck S."/>
            <person name="Brettin T."/>
            <person name="Bruce D."/>
            <person name="Han C."/>
            <person name="Tapia R."/>
            <person name="Gilna P."/>
            <person name="Kiss H."/>
            <person name="Schmutz J."/>
            <person name="Larimer F."/>
            <person name="Land M."/>
            <person name="Kyrpides N."/>
            <person name="Ivanova N."/>
            <person name="Richardson P."/>
        </authorList>
    </citation>
    <scope>NUCLEOTIDE SEQUENCE [LARGE SCALE GENOMIC DNA]</scope>
    <source>
        <strain evidence="8">ATCC BAA-621 / DSM 15236 / T118</strain>
    </source>
</reference>
<keyword evidence="4" id="KW-0274">FAD</keyword>
<dbReference type="SUPFAM" id="SSF56176">
    <property type="entry name" value="FAD-binding/transporter-associated domain-like"/>
    <property type="match status" value="1"/>
</dbReference>
<accession>Q21W00</accession>
<dbReference type="Proteomes" id="UP000008332">
    <property type="component" value="Chromosome"/>
</dbReference>
<keyword evidence="5" id="KW-0560">Oxidoreductase</keyword>
<dbReference type="InterPro" id="IPR016166">
    <property type="entry name" value="FAD-bd_PCMH"/>
</dbReference>
<dbReference type="GO" id="GO:0016491">
    <property type="term" value="F:oxidoreductase activity"/>
    <property type="evidence" value="ECO:0007669"/>
    <property type="project" value="UniProtKB-KW"/>
</dbReference>